<dbReference type="Pfam" id="PF00015">
    <property type="entry name" value="MCPsignal"/>
    <property type="match status" value="1"/>
</dbReference>
<dbReference type="GO" id="GO:0007165">
    <property type="term" value="P:signal transduction"/>
    <property type="evidence" value="ECO:0007669"/>
    <property type="project" value="UniProtKB-KW"/>
</dbReference>
<dbReference type="PROSITE" id="PS50885">
    <property type="entry name" value="HAMP"/>
    <property type="match status" value="1"/>
</dbReference>
<keyword evidence="4 6" id="KW-0807">Transducer</keyword>
<dbReference type="KEGG" id="faf:OE104_01735"/>
<feature type="transmembrane region" description="Helical" evidence="8">
    <location>
        <begin position="275"/>
        <end position="298"/>
    </location>
</feature>
<dbReference type="Gene3D" id="1.10.287.950">
    <property type="entry name" value="Methyl-accepting chemotaxis protein"/>
    <property type="match status" value="1"/>
</dbReference>
<evidence type="ECO:0000259" key="10">
    <source>
        <dbReference type="PROSITE" id="PS50885"/>
    </source>
</evidence>
<dbReference type="RefSeq" id="WP_275417876.1">
    <property type="nucleotide sequence ID" value="NZ_CP106878.1"/>
</dbReference>
<dbReference type="SMART" id="SM00304">
    <property type="entry name" value="HAMP"/>
    <property type="match status" value="1"/>
</dbReference>
<dbReference type="AlphaFoldDB" id="A0A9E8LVY4"/>
<keyword evidence="3 8" id="KW-0472">Membrane</keyword>
<keyword evidence="2" id="KW-1003">Cell membrane</keyword>
<feature type="domain" description="HAMP" evidence="10">
    <location>
        <begin position="300"/>
        <end position="352"/>
    </location>
</feature>
<dbReference type="InterPro" id="IPR004089">
    <property type="entry name" value="MCPsignal_dom"/>
</dbReference>
<evidence type="ECO:0000259" key="9">
    <source>
        <dbReference type="PROSITE" id="PS50111"/>
    </source>
</evidence>
<protein>
    <submittedName>
        <fullName evidence="11">Methyl-accepting chemotaxis protein</fullName>
    </submittedName>
</protein>
<feature type="transmembrane region" description="Helical" evidence="8">
    <location>
        <begin position="12"/>
        <end position="30"/>
    </location>
</feature>
<reference evidence="11" key="1">
    <citation type="submission" date="2022-09" db="EMBL/GenBank/DDBJ databases">
        <title>Complete Genomes of Fervidibacillus albus and Fervidibacillus halotolerans isolated from tidal flat sediments.</title>
        <authorList>
            <person name="Kwon K.K."/>
            <person name="Yang S.-H."/>
            <person name="Park M.J."/>
            <person name="Oh H.-M."/>
        </authorList>
    </citation>
    <scope>NUCLEOTIDE SEQUENCE</scope>
    <source>
        <strain evidence="11">MEBiC13591</strain>
    </source>
</reference>
<dbReference type="InterPro" id="IPR003660">
    <property type="entry name" value="HAMP_dom"/>
</dbReference>
<name>A0A9E8LVY4_9BACI</name>
<dbReference type="PANTHER" id="PTHR32089:SF112">
    <property type="entry name" value="LYSOZYME-LIKE PROTEIN-RELATED"/>
    <property type="match status" value="1"/>
</dbReference>
<dbReference type="SMART" id="SM00283">
    <property type="entry name" value="MA"/>
    <property type="match status" value="1"/>
</dbReference>
<dbReference type="GO" id="GO:0005886">
    <property type="term" value="C:plasma membrane"/>
    <property type="evidence" value="ECO:0007669"/>
    <property type="project" value="UniProtKB-SubCell"/>
</dbReference>
<evidence type="ECO:0000256" key="7">
    <source>
        <dbReference type="SAM" id="Coils"/>
    </source>
</evidence>
<dbReference type="PANTHER" id="PTHR32089">
    <property type="entry name" value="METHYL-ACCEPTING CHEMOTAXIS PROTEIN MCPB"/>
    <property type="match status" value="1"/>
</dbReference>
<feature type="coiled-coil region" evidence="7">
    <location>
        <begin position="519"/>
        <end position="546"/>
    </location>
</feature>
<keyword evidence="8" id="KW-1133">Transmembrane helix</keyword>
<keyword evidence="12" id="KW-1185">Reference proteome</keyword>
<gene>
    <name evidence="11" type="ORF">OE104_01735</name>
</gene>
<comment type="similarity">
    <text evidence="5">Belongs to the methyl-accepting chemotaxis (MCP) protein family.</text>
</comment>
<evidence type="ECO:0000313" key="12">
    <source>
        <dbReference type="Proteomes" id="UP001164718"/>
    </source>
</evidence>
<evidence type="ECO:0000256" key="1">
    <source>
        <dbReference type="ARBA" id="ARBA00004236"/>
    </source>
</evidence>
<keyword evidence="8" id="KW-0812">Transmembrane</keyword>
<accession>A0A9E8LVY4</accession>
<dbReference type="PROSITE" id="PS50111">
    <property type="entry name" value="CHEMOTAXIS_TRANSDUC_2"/>
    <property type="match status" value="1"/>
</dbReference>
<dbReference type="Pfam" id="PF00672">
    <property type="entry name" value="HAMP"/>
    <property type="match status" value="1"/>
</dbReference>
<evidence type="ECO:0000256" key="8">
    <source>
        <dbReference type="SAM" id="Phobius"/>
    </source>
</evidence>
<evidence type="ECO:0000256" key="4">
    <source>
        <dbReference type="ARBA" id="ARBA00023224"/>
    </source>
</evidence>
<proteinExistence type="inferred from homology"/>
<feature type="domain" description="Methyl-accepting transducer" evidence="9">
    <location>
        <begin position="371"/>
        <end position="628"/>
    </location>
</feature>
<comment type="subcellular location">
    <subcellularLocation>
        <location evidence="1">Cell membrane</location>
    </subcellularLocation>
</comment>
<evidence type="ECO:0000313" key="11">
    <source>
        <dbReference type="EMBL" id="WAA10091.1"/>
    </source>
</evidence>
<evidence type="ECO:0000256" key="5">
    <source>
        <dbReference type="ARBA" id="ARBA00029447"/>
    </source>
</evidence>
<dbReference type="Proteomes" id="UP001164718">
    <property type="component" value="Chromosome"/>
</dbReference>
<dbReference type="Gene3D" id="6.10.340.10">
    <property type="match status" value="1"/>
</dbReference>
<dbReference type="CDD" id="cd06225">
    <property type="entry name" value="HAMP"/>
    <property type="match status" value="1"/>
</dbReference>
<dbReference type="EMBL" id="CP106878">
    <property type="protein sequence ID" value="WAA10091.1"/>
    <property type="molecule type" value="Genomic_DNA"/>
</dbReference>
<evidence type="ECO:0000256" key="2">
    <source>
        <dbReference type="ARBA" id="ARBA00022475"/>
    </source>
</evidence>
<sequence>MKSIRTKLTGMIFLVIFSFLALIVFNFFYFRTIETTNAEKDKLMTVALENKALQENFAIIRSMDQQYLREPTDEQAEEIKQFVENTIEQVDSYITQLDDQSAFSESFQTMKEQFEKYDKEFATLESLNMEIGYDADSGLRSNLNTATEQLDEAITKIDNVTLKDSFVQLQRGENNYFADQTEGQFIKVMNLLYYLEEEIANASFNEEERNRLLELTSNYETAFKELYGKYEQQERYIALFDEINKVISETVSEMEQKVTEEVDLLTEETKKRISYFQWALIGTSIVLIAFVLIISYIISKNLIISISSVKKGVQKIGNGNFTYRVPIKGKDELAELSVAFNQMAEKVQQSFLTISDSADQIQSSAENLAAYVEQTTAQTEEFGQAIEQVATGANDQTVRIEEGLGLMKNVSESITVTNEKSKQIASDAQQSEKEGQNGLVVIHELEKTNEQFDQLSKSLIAQVGKVSKNFQQITKIVQTIEEIAENTNLLALNAAIESARAGDAGRGFAVVSEEIRKLAVRSKDETREIQQIVERLNEEMSTLTDNTQTFYQYKVTHGKSVNMTRDAFTKIIKLMSNINRQILDISRFIDRMQNMGKEIVDKLDDIHQISEQFGAVAQEVNASSETHMDAIQQVNRAAASLSQISTSLHKEIAQYEIISSTRNHTMSKKPKKKKTLWIFGEKGRGGGNRISLKRWLKRKK</sequence>
<organism evidence="11 12">
    <name type="scientific">Fervidibacillus albus</name>
    <dbReference type="NCBI Taxonomy" id="2980026"/>
    <lineage>
        <taxon>Bacteria</taxon>
        <taxon>Bacillati</taxon>
        <taxon>Bacillota</taxon>
        <taxon>Bacilli</taxon>
        <taxon>Bacillales</taxon>
        <taxon>Bacillaceae</taxon>
        <taxon>Fervidibacillus</taxon>
    </lineage>
</organism>
<keyword evidence="7" id="KW-0175">Coiled coil</keyword>
<evidence type="ECO:0000256" key="3">
    <source>
        <dbReference type="ARBA" id="ARBA00023136"/>
    </source>
</evidence>
<dbReference type="SUPFAM" id="SSF58104">
    <property type="entry name" value="Methyl-accepting chemotaxis protein (MCP) signaling domain"/>
    <property type="match status" value="1"/>
</dbReference>
<evidence type="ECO:0000256" key="6">
    <source>
        <dbReference type="PROSITE-ProRule" id="PRU00284"/>
    </source>
</evidence>